<comment type="caution">
    <text evidence="3">The sequence shown here is derived from an EMBL/GenBank/DDBJ whole genome shotgun (WGS) entry which is preliminary data.</text>
</comment>
<evidence type="ECO:0000256" key="1">
    <source>
        <dbReference type="ARBA" id="ARBA00022801"/>
    </source>
</evidence>
<dbReference type="InterPro" id="IPR001466">
    <property type="entry name" value="Beta-lactam-related"/>
</dbReference>
<dbReference type="AlphaFoldDB" id="A0A8J6Y718"/>
<evidence type="ECO:0000259" key="2">
    <source>
        <dbReference type="Pfam" id="PF00144"/>
    </source>
</evidence>
<proteinExistence type="predicted"/>
<organism evidence="3 4">
    <name type="scientific">Candidatus Polarisedimenticola svalbardensis</name>
    <dbReference type="NCBI Taxonomy" id="2886004"/>
    <lineage>
        <taxon>Bacteria</taxon>
        <taxon>Pseudomonadati</taxon>
        <taxon>Acidobacteriota</taxon>
        <taxon>Candidatus Polarisedimenticolia</taxon>
        <taxon>Candidatus Polarisedimenticolales</taxon>
        <taxon>Candidatus Polarisedimenticolaceae</taxon>
        <taxon>Candidatus Polarisedimenticola</taxon>
    </lineage>
</organism>
<evidence type="ECO:0000313" key="4">
    <source>
        <dbReference type="Proteomes" id="UP000648239"/>
    </source>
</evidence>
<dbReference type="Pfam" id="PF00144">
    <property type="entry name" value="Beta-lactamase"/>
    <property type="match status" value="1"/>
</dbReference>
<evidence type="ECO:0000313" key="3">
    <source>
        <dbReference type="EMBL" id="MBD3867091.1"/>
    </source>
</evidence>
<reference evidence="3 4" key="1">
    <citation type="submission" date="2020-08" db="EMBL/GenBank/DDBJ databases">
        <title>Acidobacteriota in marine sediments use diverse sulfur dissimilation pathways.</title>
        <authorList>
            <person name="Wasmund K."/>
        </authorList>
    </citation>
    <scope>NUCLEOTIDE SEQUENCE [LARGE SCALE GENOMIC DNA]</scope>
    <source>
        <strain evidence="3">MAG AM4</strain>
    </source>
</reference>
<feature type="domain" description="Beta-lactamase-related" evidence="2">
    <location>
        <begin position="40"/>
        <end position="344"/>
    </location>
</feature>
<gene>
    <name evidence="3" type="ORF">IFK94_03115</name>
</gene>
<dbReference type="InterPro" id="IPR012338">
    <property type="entry name" value="Beta-lactam/transpept-like"/>
</dbReference>
<dbReference type="EMBL" id="JACXWD010000006">
    <property type="protein sequence ID" value="MBD3867091.1"/>
    <property type="molecule type" value="Genomic_DNA"/>
</dbReference>
<keyword evidence="1" id="KW-0378">Hydrolase</keyword>
<protein>
    <submittedName>
        <fullName evidence="3">Beta-lactamase family protein</fullName>
    </submittedName>
</protein>
<dbReference type="Proteomes" id="UP000648239">
    <property type="component" value="Unassembled WGS sequence"/>
</dbReference>
<sequence>MREVSPLRSLQQYMDGRTAIDDPPGAAWCAGLVGTDPVPGYSGSAAAEPDREPLQPATVFDLASLTKPLATAVVAVILEQDGLLDLESPLAELLPESRGSRYCDATLLDLGAHQAGLPAWAPIYAMEENGSHFPYRILALPPGAEPGRTLYSDLGYILLGHVLEVVTGKSLDRLFAQRVAGPLGLDTMIFPGRTGIGRQAAATERGNRFERDLAGERAAGYSFREGMIRGQVHDGNAWAMGGVAGHAGLFGSLDDVIALACEILAPARLELKSRARRRLLEPVKQGGRTFGFQPAALSSAASSILPDTAPGHTGFTGTSLWLHPETGRYWVLLTNRVHPVAGAAGFQAVRREFHRLSADPIPE</sequence>
<dbReference type="SUPFAM" id="SSF56601">
    <property type="entry name" value="beta-lactamase/transpeptidase-like"/>
    <property type="match status" value="1"/>
</dbReference>
<dbReference type="PANTHER" id="PTHR43283">
    <property type="entry name" value="BETA-LACTAMASE-RELATED"/>
    <property type="match status" value="1"/>
</dbReference>
<name>A0A8J6Y718_9BACT</name>
<dbReference type="PANTHER" id="PTHR43283:SF11">
    <property type="entry name" value="BETA-LACTAMASE-RELATED DOMAIN-CONTAINING PROTEIN"/>
    <property type="match status" value="1"/>
</dbReference>
<accession>A0A8J6Y718</accession>
<dbReference type="Gene3D" id="3.40.710.10">
    <property type="entry name" value="DD-peptidase/beta-lactamase superfamily"/>
    <property type="match status" value="1"/>
</dbReference>
<dbReference type="GO" id="GO:0016787">
    <property type="term" value="F:hydrolase activity"/>
    <property type="evidence" value="ECO:0007669"/>
    <property type="project" value="UniProtKB-KW"/>
</dbReference>
<dbReference type="InterPro" id="IPR050789">
    <property type="entry name" value="Diverse_Enzym_Activities"/>
</dbReference>